<evidence type="ECO:0000256" key="1">
    <source>
        <dbReference type="SAM" id="MobiDB-lite"/>
    </source>
</evidence>
<keyword evidence="3" id="KW-1185">Reference proteome</keyword>
<reference evidence="3" key="1">
    <citation type="submission" date="2016-11" db="EMBL/GenBank/DDBJ databases">
        <authorList>
            <person name="Varghese N."/>
            <person name="Submissions S."/>
        </authorList>
    </citation>
    <scope>NUCLEOTIDE SEQUENCE [LARGE SCALE GENOMIC DNA]</scope>
    <source>
        <strain evidence="3">DSM 28223</strain>
    </source>
</reference>
<proteinExistence type="predicted"/>
<organism evidence="2 3">
    <name type="scientific">Cognatishimia maritima</name>
    <dbReference type="NCBI Taxonomy" id="870908"/>
    <lineage>
        <taxon>Bacteria</taxon>
        <taxon>Pseudomonadati</taxon>
        <taxon>Pseudomonadota</taxon>
        <taxon>Alphaproteobacteria</taxon>
        <taxon>Rhodobacterales</taxon>
        <taxon>Paracoccaceae</taxon>
        <taxon>Cognatishimia</taxon>
    </lineage>
</organism>
<sequence length="123" mass="13527">MEGVDLRQEPRQVADLTSTSGQDRARDVSRLRSQAVAETQPHAGHHDLTGVIARSVDWIDLKARMLRAGFMIRRGDKGVGVVSLSTGEFRNWPGTGQLSIASLRQKFGPGSSLGAHFPRWARH</sequence>
<dbReference type="Proteomes" id="UP000184211">
    <property type="component" value="Unassembled WGS sequence"/>
</dbReference>
<feature type="region of interest" description="Disordered" evidence="1">
    <location>
        <begin position="1"/>
        <end position="43"/>
    </location>
</feature>
<gene>
    <name evidence="2" type="ORF">SAMN04488044_1623</name>
</gene>
<dbReference type="AlphaFoldDB" id="A0A1M5NU08"/>
<dbReference type="OrthoDB" id="7869496at2"/>
<name>A0A1M5NU08_9RHOB</name>
<protein>
    <submittedName>
        <fullName evidence="2">Uncharacterized protein</fullName>
    </submittedName>
</protein>
<dbReference type="RefSeq" id="WP_072792312.1">
    <property type="nucleotide sequence ID" value="NZ_FQWM01000002.1"/>
</dbReference>
<evidence type="ECO:0000313" key="2">
    <source>
        <dbReference type="EMBL" id="SHG92669.1"/>
    </source>
</evidence>
<feature type="compositionally biased region" description="Basic and acidic residues" evidence="1">
    <location>
        <begin position="1"/>
        <end position="12"/>
    </location>
</feature>
<evidence type="ECO:0000313" key="3">
    <source>
        <dbReference type="Proteomes" id="UP000184211"/>
    </source>
</evidence>
<dbReference type="EMBL" id="FQWM01000002">
    <property type="protein sequence ID" value="SHG92669.1"/>
    <property type="molecule type" value="Genomic_DNA"/>
</dbReference>
<accession>A0A1M5NU08</accession>